<feature type="region of interest" description="Disordered" evidence="1">
    <location>
        <begin position="88"/>
        <end position="142"/>
    </location>
</feature>
<dbReference type="RefSeq" id="WP_118941584.1">
    <property type="nucleotide sequence ID" value="NZ_CP032125.1"/>
</dbReference>
<evidence type="ECO:0000313" key="4">
    <source>
        <dbReference type="EMBL" id="AXX96926.1"/>
    </source>
</evidence>
<organism evidence="4 5">
    <name type="scientific">Profundibacter amoris</name>
    <dbReference type="NCBI Taxonomy" id="2171755"/>
    <lineage>
        <taxon>Bacteria</taxon>
        <taxon>Pseudomonadati</taxon>
        <taxon>Pseudomonadota</taxon>
        <taxon>Alphaproteobacteria</taxon>
        <taxon>Rhodobacterales</taxon>
        <taxon>Paracoccaceae</taxon>
        <taxon>Profundibacter</taxon>
    </lineage>
</organism>
<dbReference type="Pfam" id="PF13670">
    <property type="entry name" value="PepSY_2"/>
    <property type="match status" value="1"/>
</dbReference>
<dbReference type="InterPro" id="IPR025711">
    <property type="entry name" value="PepSY"/>
</dbReference>
<protein>
    <submittedName>
        <fullName evidence="4">PepSY domain-containing protein</fullName>
    </submittedName>
</protein>
<feature type="chain" id="PRO_5016725781" evidence="2">
    <location>
        <begin position="23"/>
        <end position="142"/>
    </location>
</feature>
<reference evidence="4 5" key="1">
    <citation type="submission" date="2018-09" db="EMBL/GenBank/DDBJ databases">
        <title>Profundibacter amoris BAR1 gen. nov., sp. nov., a new member of the Roseobacter clade isolated at Lokis Castle Vent Field on the Arctic Mid-Oceanic Ridge.</title>
        <authorList>
            <person name="Le Moine Bauer S."/>
            <person name="Sjoeberg A.G."/>
            <person name="L'Haridon S."/>
            <person name="Stokke R."/>
            <person name="Roalkvam I."/>
            <person name="Steen I.H."/>
            <person name="Dahle H."/>
        </authorList>
    </citation>
    <scope>NUCLEOTIDE SEQUENCE [LARGE SCALE GENOMIC DNA]</scope>
    <source>
        <strain evidence="4 5">BAR1</strain>
    </source>
</reference>
<dbReference type="OrthoDB" id="7365433at2"/>
<evidence type="ECO:0000259" key="3">
    <source>
        <dbReference type="Pfam" id="PF13670"/>
    </source>
</evidence>
<accession>A0A347UDJ8</accession>
<evidence type="ECO:0000256" key="1">
    <source>
        <dbReference type="SAM" id="MobiDB-lite"/>
    </source>
</evidence>
<dbReference type="EMBL" id="CP032125">
    <property type="protein sequence ID" value="AXX96926.1"/>
    <property type="molecule type" value="Genomic_DNA"/>
</dbReference>
<evidence type="ECO:0000256" key="2">
    <source>
        <dbReference type="SAM" id="SignalP"/>
    </source>
</evidence>
<feature type="compositionally biased region" description="Acidic residues" evidence="1">
    <location>
        <begin position="98"/>
        <end position="107"/>
    </location>
</feature>
<gene>
    <name evidence="4" type="ORF">BAR1_02685</name>
</gene>
<evidence type="ECO:0000313" key="5">
    <source>
        <dbReference type="Proteomes" id="UP000261704"/>
    </source>
</evidence>
<dbReference type="Proteomes" id="UP000261704">
    <property type="component" value="Chromosome"/>
</dbReference>
<feature type="signal peptide" evidence="2">
    <location>
        <begin position="1"/>
        <end position="22"/>
    </location>
</feature>
<dbReference type="AlphaFoldDB" id="A0A347UDJ8"/>
<keyword evidence="2" id="KW-0732">Signal</keyword>
<dbReference type="KEGG" id="pamo:BAR1_02685"/>
<name>A0A347UDJ8_9RHOB</name>
<proteinExistence type="predicted"/>
<sequence length="142" mass="15679">MKKSLMLASVLATLSVGTLAYADDDDFYVPMSQWQSRDAVRSMAEAQGWEVRRIKIDDGCYEVKGYDASGRKIEAKIDPATLAVIEMEYEGRKHREEDEHEDDDDDDGSRRSNGGNAAPMTPSNPPDNGLFAPGGKPKVIIQ</sequence>
<keyword evidence="5" id="KW-1185">Reference proteome</keyword>
<feature type="domain" description="PepSY" evidence="3">
    <location>
        <begin position="6"/>
        <end position="87"/>
    </location>
</feature>